<evidence type="ECO:0000313" key="2">
    <source>
        <dbReference type="EMBL" id="QBP41020.1"/>
    </source>
</evidence>
<name>A0A4P6ZWM7_9BACL</name>
<dbReference type="RefSeq" id="WP_134209680.1">
    <property type="nucleotide sequence ID" value="NZ_CP038015.1"/>
</dbReference>
<keyword evidence="3" id="KW-1185">Reference proteome</keyword>
<evidence type="ECO:0000313" key="3">
    <source>
        <dbReference type="Proteomes" id="UP000294292"/>
    </source>
</evidence>
<dbReference type="Pfam" id="PF12867">
    <property type="entry name" value="DinB_2"/>
    <property type="match status" value="1"/>
</dbReference>
<dbReference type="EMBL" id="CP038015">
    <property type="protein sequence ID" value="QBP41020.1"/>
    <property type="molecule type" value="Genomic_DNA"/>
</dbReference>
<gene>
    <name evidence="2" type="ORF">E2636_07745</name>
</gene>
<organism evidence="2 3">
    <name type="scientific">Paenisporosarcina antarctica</name>
    <dbReference type="NCBI Taxonomy" id="417367"/>
    <lineage>
        <taxon>Bacteria</taxon>
        <taxon>Bacillati</taxon>
        <taxon>Bacillota</taxon>
        <taxon>Bacilli</taxon>
        <taxon>Bacillales</taxon>
        <taxon>Caryophanaceae</taxon>
        <taxon>Paenisporosarcina</taxon>
    </lineage>
</organism>
<dbReference type="InterPro" id="IPR034660">
    <property type="entry name" value="DinB/YfiT-like"/>
</dbReference>
<proteinExistence type="predicted"/>
<dbReference type="KEGG" id="panc:E2636_07745"/>
<reference evidence="2 3" key="1">
    <citation type="submission" date="2019-03" db="EMBL/GenBank/DDBJ databases">
        <title>Complete genome sequence of Paenisporosarcina antarctica CGMCC 1.6503T.</title>
        <authorList>
            <person name="Rong J.-C."/>
            <person name="Chi N.-Y."/>
            <person name="Zhang Q.-F."/>
        </authorList>
    </citation>
    <scope>NUCLEOTIDE SEQUENCE [LARGE SCALE GENOMIC DNA]</scope>
    <source>
        <strain evidence="2 3">CGMCC 1.6503</strain>
    </source>
</reference>
<sequence length="171" mass="19785">MWTKPRNEEFPAYFGKYIDLVSEGYLEETLRTQLENTTILLSDISETQSNYRYAFGKWTLKEVVGHIIDTERIMSYRLLHIARGDKTPLAGYDDEKYVKEASFDSRSLPDLLEEFTVVRHSTISLLRGLSEEVWSRKGIANNNEISVSALAYIIAGHELHHVNIIKEKYLI</sequence>
<dbReference type="Proteomes" id="UP000294292">
    <property type="component" value="Chromosome"/>
</dbReference>
<dbReference type="InterPro" id="IPR024775">
    <property type="entry name" value="DinB-like"/>
</dbReference>
<dbReference type="OrthoDB" id="9796039at2"/>
<feature type="domain" description="DinB-like" evidence="1">
    <location>
        <begin position="30"/>
        <end position="165"/>
    </location>
</feature>
<evidence type="ECO:0000259" key="1">
    <source>
        <dbReference type="Pfam" id="PF12867"/>
    </source>
</evidence>
<protein>
    <submittedName>
        <fullName evidence="2">DinB family protein</fullName>
    </submittedName>
</protein>
<dbReference type="Gene3D" id="1.20.120.450">
    <property type="entry name" value="dinb family like domain"/>
    <property type="match status" value="1"/>
</dbReference>
<dbReference type="SUPFAM" id="SSF109854">
    <property type="entry name" value="DinB/YfiT-like putative metalloenzymes"/>
    <property type="match status" value="1"/>
</dbReference>
<accession>A0A4P6ZWM7</accession>
<dbReference type="AlphaFoldDB" id="A0A4P6ZWM7"/>